<comment type="caution">
    <text evidence="7">The sequence shown here is derived from an EMBL/GenBank/DDBJ whole genome shotgun (WGS) entry which is preliminary data.</text>
</comment>
<feature type="domain" description="O-methyltransferase dimerisation" evidence="6">
    <location>
        <begin position="27"/>
        <end position="109"/>
    </location>
</feature>
<sequence>MAQNHSTPPVMPTTTSSELVQAQAELWCHTFAYLRSMALQSVIKIGIPTAIHRCGGAASLSDLQLALPAVPPSKWPRLLRLMKLLVVSGIFREDEAGVYCLTPVSRLLFTVLATSPFHFQASQRLPEWLKVEDDDAAAAETPFVMAHGARFFAYTARDLEFGALFNESMGADSRFVAEIFVRECGEVLAGVATLVDVGGARLLELPQAAANMPADGMVEFVVGDMMEFIPPADVVLLKFVLHNWSDQDCVRILKRSKEAVSTREPKGKVMIIDAVAGSAPSKEASEAQLLMDVCMMLLTTGEERDEERWHRLFLNAGFSRYNINPIFGSRSLIEVFP</sequence>
<keyword evidence="3" id="KW-0949">S-adenosyl-L-methionine</keyword>
<dbReference type="CDD" id="cd02440">
    <property type="entry name" value="AdoMet_MTases"/>
    <property type="match status" value="1"/>
</dbReference>
<name>A0A8T0X9P4_PANVG</name>
<feature type="domain" description="O-methyltransferase C-terminal" evidence="5">
    <location>
        <begin position="212"/>
        <end position="319"/>
    </location>
</feature>
<evidence type="ECO:0000256" key="4">
    <source>
        <dbReference type="PIRSR" id="PIRSR005739-1"/>
    </source>
</evidence>
<dbReference type="InterPro" id="IPR029063">
    <property type="entry name" value="SAM-dependent_MTases_sf"/>
</dbReference>
<evidence type="ECO:0000256" key="2">
    <source>
        <dbReference type="ARBA" id="ARBA00022679"/>
    </source>
</evidence>
<keyword evidence="8" id="KW-1185">Reference proteome</keyword>
<proteinExistence type="predicted"/>
<dbReference type="SUPFAM" id="SSF46785">
    <property type="entry name" value="Winged helix' DNA-binding domain"/>
    <property type="match status" value="1"/>
</dbReference>
<dbReference type="PIRSF" id="PIRSF005739">
    <property type="entry name" value="O-mtase"/>
    <property type="match status" value="1"/>
</dbReference>
<dbReference type="GO" id="GO:0008171">
    <property type="term" value="F:O-methyltransferase activity"/>
    <property type="evidence" value="ECO:0007669"/>
    <property type="project" value="InterPro"/>
</dbReference>
<dbReference type="InterPro" id="IPR036388">
    <property type="entry name" value="WH-like_DNA-bd_sf"/>
</dbReference>
<evidence type="ECO:0000313" key="7">
    <source>
        <dbReference type="EMBL" id="KAG2656820.1"/>
    </source>
</evidence>
<feature type="domain" description="O-methyltransferase C-terminal" evidence="5">
    <location>
        <begin position="140"/>
        <end position="199"/>
    </location>
</feature>
<accession>A0A8T0X9P4</accession>
<evidence type="ECO:0000259" key="6">
    <source>
        <dbReference type="Pfam" id="PF08100"/>
    </source>
</evidence>
<dbReference type="PROSITE" id="PS51683">
    <property type="entry name" value="SAM_OMT_II"/>
    <property type="match status" value="1"/>
</dbReference>
<dbReference type="AlphaFoldDB" id="A0A8T0X9P4"/>
<dbReference type="SUPFAM" id="SSF53335">
    <property type="entry name" value="S-adenosyl-L-methionine-dependent methyltransferases"/>
    <property type="match status" value="1"/>
</dbReference>
<protein>
    <recommendedName>
        <fullName evidence="9">O-methyltransferase ZRP4</fullName>
    </recommendedName>
</protein>
<dbReference type="Gene3D" id="3.40.50.150">
    <property type="entry name" value="Vaccinia Virus protein VP39"/>
    <property type="match status" value="2"/>
</dbReference>
<keyword evidence="2" id="KW-0808">Transferase</keyword>
<keyword evidence="1" id="KW-0489">Methyltransferase</keyword>
<organism evidence="7 8">
    <name type="scientific">Panicum virgatum</name>
    <name type="common">Blackwell switchgrass</name>
    <dbReference type="NCBI Taxonomy" id="38727"/>
    <lineage>
        <taxon>Eukaryota</taxon>
        <taxon>Viridiplantae</taxon>
        <taxon>Streptophyta</taxon>
        <taxon>Embryophyta</taxon>
        <taxon>Tracheophyta</taxon>
        <taxon>Spermatophyta</taxon>
        <taxon>Magnoliopsida</taxon>
        <taxon>Liliopsida</taxon>
        <taxon>Poales</taxon>
        <taxon>Poaceae</taxon>
        <taxon>PACMAD clade</taxon>
        <taxon>Panicoideae</taxon>
        <taxon>Panicodae</taxon>
        <taxon>Paniceae</taxon>
        <taxon>Panicinae</taxon>
        <taxon>Panicum</taxon>
        <taxon>Panicum sect. Hiantes</taxon>
    </lineage>
</organism>
<reference evidence="7" key="1">
    <citation type="submission" date="2020-05" db="EMBL/GenBank/DDBJ databases">
        <title>WGS assembly of Panicum virgatum.</title>
        <authorList>
            <person name="Lovell J.T."/>
            <person name="Jenkins J."/>
            <person name="Shu S."/>
            <person name="Juenger T.E."/>
            <person name="Schmutz J."/>
        </authorList>
    </citation>
    <scope>NUCLEOTIDE SEQUENCE</scope>
    <source>
        <strain evidence="7">AP13</strain>
    </source>
</reference>
<dbReference type="PANTHER" id="PTHR11746">
    <property type="entry name" value="O-METHYLTRANSFERASE"/>
    <property type="match status" value="1"/>
</dbReference>
<dbReference type="Gene3D" id="1.10.10.10">
    <property type="entry name" value="Winged helix-like DNA-binding domain superfamily/Winged helix DNA-binding domain"/>
    <property type="match status" value="1"/>
</dbReference>
<dbReference type="Pfam" id="PF00891">
    <property type="entry name" value="Methyltransf_2"/>
    <property type="match status" value="2"/>
</dbReference>
<evidence type="ECO:0000313" key="8">
    <source>
        <dbReference type="Proteomes" id="UP000823388"/>
    </source>
</evidence>
<dbReference type="EMBL" id="CM029037">
    <property type="protein sequence ID" value="KAG2656820.1"/>
    <property type="molecule type" value="Genomic_DNA"/>
</dbReference>
<feature type="active site" description="Proton acceptor" evidence="4">
    <location>
        <position position="242"/>
    </location>
</feature>
<dbReference type="InterPro" id="IPR001077">
    <property type="entry name" value="COMT_C"/>
</dbReference>
<gene>
    <name evidence="7" type="ORF">PVAP13_1KG107400</name>
</gene>
<dbReference type="InterPro" id="IPR016461">
    <property type="entry name" value="COMT-like"/>
</dbReference>
<evidence type="ECO:0000259" key="5">
    <source>
        <dbReference type="Pfam" id="PF00891"/>
    </source>
</evidence>
<dbReference type="GO" id="GO:0046983">
    <property type="term" value="F:protein dimerization activity"/>
    <property type="evidence" value="ECO:0007669"/>
    <property type="project" value="InterPro"/>
</dbReference>
<dbReference type="InterPro" id="IPR012967">
    <property type="entry name" value="COMT_dimerisation"/>
</dbReference>
<dbReference type="Pfam" id="PF08100">
    <property type="entry name" value="Dimerisation"/>
    <property type="match status" value="1"/>
</dbReference>
<dbReference type="GO" id="GO:0032259">
    <property type="term" value="P:methylation"/>
    <property type="evidence" value="ECO:0007669"/>
    <property type="project" value="UniProtKB-KW"/>
</dbReference>
<evidence type="ECO:0008006" key="9">
    <source>
        <dbReference type="Google" id="ProtNLM"/>
    </source>
</evidence>
<evidence type="ECO:0000256" key="1">
    <source>
        <dbReference type="ARBA" id="ARBA00022603"/>
    </source>
</evidence>
<evidence type="ECO:0000256" key="3">
    <source>
        <dbReference type="ARBA" id="ARBA00022691"/>
    </source>
</evidence>
<dbReference type="Proteomes" id="UP000823388">
    <property type="component" value="Chromosome 1K"/>
</dbReference>
<dbReference type="InterPro" id="IPR036390">
    <property type="entry name" value="WH_DNA-bd_sf"/>
</dbReference>